<organism evidence="1 2">
    <name type="scientific">Reinekea blandensis MED297</name>
    <dbReference type="NCBI Taxonomy" id="314283"/>
    <lineage>
        <taxon>Bacteria</taxon>
        <taxon>Pseudomonadati</taxon>
        <taxon>Pseudomonadota</taxon>
        <taxon>Gammaproteobacteria</taxon>
        <taxon>Oceanospirillales</taxon>
        <taxon>Saccharospirillaceae</taxon>
        <taxon>Reinekea</taxon>
    </lineage>
</organism>
<evidence type="ECO:0000313" key="1">
    <source>
        <dbReference type="EMBL" id="EAR09201.1"/>
    </source>
</evidence>
<dbReference type="OrthoDB" id="9156046at2"/>
<dbReference type="RefSeq" id="WP_008045292.1">
    <property type="nucleotide sequence ID" value="NZ_CH724152.1"/>
</dbReference>
<accession>A4BF88</accession>
<dbReference type="EMBL" id="AAOE01000012">
    <property type="protein sequence ID" value="EAR09201.1"/>
    <property type="molecule type" value="Genomic_DNA"/>
</dbReference>
<protein>
    <submittedName>
        <fullName evidence="1">Uncharacterized protein</fullName>
    </submittedName>
</protein>
<dbReference type="AlphaFoldDB" id="A4BF88"/>
<gene>
    <name evidence="1" type="ORF">MED297_06958</name>
</gene>
<dbReference type="HOGENOM" id="CLU_1026191_0_0_6"/>
<dbReference type="STRING" id="314283.MED297_06958"/>
<evidence type="ECO:0000313" key="2">
    <source>
        <dbReference type="Proteomes" id="UP000005953"/>
    </source>
</evidence>
<dbReference type="Proteomes" id="UP000005953">
    <property type="component" value="Unassembled WGS sequence"/>
</dbReference>
<proteinExistence type="predicted"/>
<reference evidence="1 2" key="1">
    <citation type="submission" date="2006-02" db="EMBL/GenBank/DDBJ databases">
        <authorList>
            <person name="Pinhassi J."/>
            <person name="Pedros-Alio C."/>
            <person name="Ferriera S."/>
            <person name="Johnson J."/>
            <person name="Kravitz S."/>
            <person name="Halpern A."/>
            <person name="Remington K."/>
            <person name="Beeson K."/>
            <person name="Tran B."/>
            <person name="Rogers Y.-H."/>
            <person name="Friedman R."/>
            <person name="Venter J.C."/>
        </authorList>
    </citation>
    <scope>NUCLEOTIDE SEQUENCE [LARGE SCALE GENOMIC DNA]</scope>
    <source>
        <strain evidence="1 2">MED297</strain>
    </source>
</reference>
<name>A4BF88_9GAMM</name>
<sequence>MKELLTNWEFWTAFLAAIALILSQLPPVVSWFKKAKLDIDIHARAFLTHKIGNPNLQLHLIVRNIGGRETKINSIVCKVIHNKKIIAELPAQNYLSEDSKNNVLLTKFSIKPGQEWSKTLNFLNYFDRKEGQVFRDASKSIEDYVFEKRKEDDKSIHYAPDELVAPLLDQFDRLFIWNDGEYLLQIEVNTDAQEAPILREYRFTLFESQSAEMKEHTKDYSSGAGVYFDYARHSGVLVDLQN</sequence>
<comment type="caution">
    <text evidence="1">The sequence shown here is derived from an EMBL/GenBank/DDBJ whole genome shotgun (WGS) entry which is preliminary data.</text>
</comment>
<keyword evidence="2" id="KW-1185">Reference proteome</keyword>